<accession>A0ABQ7FSY5</accession>
<dbReference type="Proteomes" id="UP000815325">
    <property type="component" value="Unassembled WGS sequence"/>
</dbReference>
<feature type="compositionally biased region" description="Polar residues" evidence="1">
    <location>
        <begin position="32"/>
        <end position="41"/>
    </location>
</feature>
<feature type="region of interest" description="Disordered" evidence="1">
    <location>
        <begin position="1"/>
        <end position="67"/>
    </location>
</feature>
<protein>
    <submittedName>
        <fullName evidence="2">Uncharacterized protein</fullName>
    </submittedName>
</protein>
<feature type="compositionally biased region" description="Low complexity" evidence="1">
    <location>
        <begin position="20"/>
        <end position="31"/>
    </location>
</feature>
<sequence length="217" mass="21562">PTVTMEGGRKRIAPMPVGETAHAQHAARTTQPSWGPGTSTQHPHGSVPSPPPVHRQQQQPQLQIQAGAGAGGTAAYVGSASVVGGRGLGGGAPPAKRQALQASGAPYPHTQPLISGGGAVLGGVGGGGAPVMTNLVLPPPPVLSLLHVHLGNWPGEEGGPGGVAVSLEAANTVRDHRGRPASRLQCSRGGSTLWHDSVQGCVVQAAGGLHFSAISTS</sequence>
<proteinExistence type="predicted"/>
<evidence type="ECO:0000256" key="1">
    <source>
        <dbReference type="SAM" id="MobiDB-lite"/>
    </source>
</evidence>
<feature type="region of interest" description="Disordered" evidence="1">
    <location>
        <begin position="88"/>
        <end position="108"/>
    </location>
</feature>
<evidence type="ECO:0000313" key="2">
    <source>
        <dbReference type="EMBL" id="KAF5825614.1"/>
    </source>
</evidence>
<feature type="non-terminal residue" evidence="2">
    <location>
        <position position="217"/>
    </location>
</feature>
<evidence type="ECO:0000313" key="3">
    <source>
        <dbReference type="Proteomes" id="UP000815325"/>
    </source>
</evidence>
<name>A0ABQ7FSY5_DUNSA</name>
<feature type="compositionally biased region" description="Low complexity" evidence="1">
    <location>
        <begin position="54"/>
        <end position="67"/>
    </location>
</feature>
<feature type="non-terminal residue" evidence="2">
    <location>
        <position position="1"/>
    </location>
</feature>
<reference evidence="2" key="1">
    <citation type="submission" date="2017-08" db="EMBL/GenBank/DDBJ databases">
        <authorList>
            <person name="Polle J.E."/>
            <person name="Barry K."/>
            <person name="Cushman J."/>
            <person name="Schmutz J."/>
            <person name="Tran D."/>
            <person name="Hathwaick L.T."/>
            <person name="Yim W.C."/>
            <person name="Jenkins J."/>
            <person name="Mckie-Krisberg Z.M."/>
            <person name="Prochnik S."/>
            <person name="Lindquist E."/>
            <person name="Dockter R.B."/>
            <person name="Adam C."/>
            <person name="Molina H."/>
            <person name="Bunkerborg J."/>
            <person name="Jin E."/>
            <person name="Buchheim M."/>
            <person name="Magnuson J."/>
        </authorList>
    </citation>
    <scope>NUCLEOTIDE SEQUENCE</scope>
    <source>
        <strain evidence="2">CCAP 19/18</strain>
    </source>
</reference>
<keyword evidence="3" id="KW-1185">Reference proteome</keyword>
<organism evidence="2 3">
    <name type="scientific">Dunaliella salina</name>
    <name type="common">Green alga</name>
    <name type="synonym">Protococcus salinus</name>
    <dbReference type="NCBI Taxonomy" id="3046"/>
    <lineage>
        <taxon>Eukaryota</taxon>
        <taxon>Viridiplantae</taxon>
        <taxon>Chlorophyta</taxon>
        <taxon>core chlorophytes</taxon>
        <taxon>Chlorophyceae</taxon>
        <taxon>CS clade</taxon>
        <taxon>Chlamydomonadales</taxon>
        <taxon>Dunaliellaceae</taxon>
        <taxon>Dunaliella</taxon>
    </lineage>
</organism>
<dbReference type="EMBL" id="MU072385">
    <property type="protein sequence ID" value="KAF5825614.1"/>
    <property type="molecule type" value="Genomic_DNA"/>
</dbReference>
<gene>
    <name evidence="2" type="ORF">DUNSADRAFT_8131</name>
</gene>
<comment type="caution">
    <text evidence="2">The sequence shown here is derived from an EMBL/GenBank/DDBJ whole genome shotgun (WGS) entry which is preliminary data.</text>
</comment>